<sequence>MKVEIYGASWCQPCQRSKQLCIEKGLEYTFKDVTVNPHDRTECEERLGHKVDTVPQIFVDGQYVGGADAFKNYIG</sequence>
<dbReference type="InterPro" id="IPR002109">
    <property type="entry name" value="Glutaredoxin"/>
</dbReference>
<evidence type="ECO:0000313" key="2">
    <source>
        <dbReference type="EMBL" id="DAD67021.1"/>
    </source>
</evidence>
<dbReference type="EMBL" id="BK014667">
    <property type="protein sequence ID" value="DAD67021.1"/>
    <property type="molecule type" value="Genomic_DNA"/>
</dbReference>
<reference evidence="2" key="1">
    <citation type="journal article" date="2021" name="Proc. Natl. Acad. Sci. U.S.A.">
        <title>A Catalog of Tens of Thousands of Viruses from Human Metagenomes Reveals Hidden Associations with Chronic Diseases.</title>
        <authorList>
            <person name="Tisza M.J."/>
            <person name="Buck C.B."/>
        </authorList>
    </citation>
    <scope>NUCLEOTIDE SEQUENCE</scope>
    <source>
        <strain evidence="2">CtBev14</strain>
    </source>
</reference>
<evidence type="ECO:0000259" key="1">
    <source>
        <dbReference type="Pfam" id="PF00462"/>
    </source>
</evidence>
<proteinExistence type="predicted"/>
<dbReference type="Gene3D" id="3.40.30.10">
    <property type="entry name" value="Glutaredoxin"/>
    <property type="match status" value="1"/>
</dbReference>
<feature type="domain" description="Glutaredoxin" evidence="1">
    <location>
        <begin position="3"/>
        <end position="64"/>
    </location>
</feature>
<dbReference type="PROSITE" id="PS51354">
    <property type="entry name" value="GLUTAREDOXIN_2"/>
    <property type="match status" value="1"/>
</dbReference>
<dbReference type="InterPro" id="IPR036249">
    <property type="entry name" value="Thioredoxin-like_sf"/>
</dbReference>
<dbReference type="Pfam" id="PF00462">
    <property type="entry name" value="Glutaredoxin"/>
    <property type="match status" value="1"/>
</dbReference>
<dbReference type="CDD" id="cd02066">
    <property type="entry name" value="GRX_family"/>
    <property type="match status" value="1"/>
</dbReference>
<accession>A0A8S5LAI7</accession>
<dbReference type="SUPFAM" id="SSF52833">
    <property type="entry name" value="Thioredoxin-like"/>
    <property type="match status" value="1"/>
</dbReference>
<name>A0A8S5LAI7_9CAUD</name>
<protein>
    <recommendedName>
        <fullName evidence="1">Glutaredoxin domain-containing protein</fullName>
    </recommendedName>
</protein>
<organism evidence="2">
    <name type="scientific">Podoviridae sp. ctBev14</name>
    <dbReference type="NCBI Taxonomy" id="2823556"/>
    <lineage>
        <taxon>Viruses</taxon>
        <taxon>Duplodnaviria</taxon>
        <taxon>Heunggongvirae</taxon>
        <taxon>Uroviricota</taxon>
        <taxon>Caudoviricetes</taxon>
    </lineage>
</organism>